<feature type="domain" description="Aminoglycoside phosphotransferase" evidence="1">
    <location>
        <begin position="37"/>
        <end position="254"/>
    </location>
</feature>
<dbReference type="EMBL" id="BAAANC010000004">
    <property type="protein sequence ID" value="GAA1555650.1"/>
    <property type="molecule type" value="Genomic_DNA"/>
</dbReference>
<protein>
    <recommendedName>
        <fullName evidence="1">Aminoglycoside phosphotransferase domain-containing protein</fullName>
    </recommendedName>
</protein>
<dbReference type="InterPro" id="IPR002575">
    <property type="entry name" value="Aminoglycoside_PTrfase"/>
</dbReference>
<sequence>MVRTLRSLPHPDGLRDHLAEVYALPFTGCSLVRSLVNDVYRLTTPTGAYVLKLYAGRPVAEIRWEAGLSGHLLGKVATPPIQPLADGATCGALALPEGDRPFVLTAFVDGRKPQPPFGDELYREFGELIARFHLSASTYMPGRRAAEHPDDLDRLVGEIVPLVSPADAEVVRALAAAVPGKVAEGASRGVRHGDVSMDNVLVAPDGLNLHDFDLAGEGFLAADFCGVASTPYWQAFRDGYQRHREISTDDLAAIDWLGVAGRIANLHFHLVRKPQWYGTESRGEGWAAGELAELRLAAGRLL</sequence>
<dbReference type="Gene3D" id="3.90.1200.10">
    <property type="match status" value="1"/>
</dbReference>
<dbReference type="InterPro" id="IPR011009">
    <property type="entry name" value="Kinase-like_dom_sf"/>
</dbReference>
<gene>
    <name evidence="2" type="ORF">GCM10009741_70190</name>
</gene>
<keyword evidence="3" id="KW-1185">Reference proteome</keyword>
<evidence type="ECO:0000313" key="2">
    <source>
        <dbReference type="EMBL" id="GAA1555650.1"/>
    </source>
</evidence>
<comment type="caution">
    <text evidence="2">The sequence shown here is derived from an EMBL/GenBank/DDBJ whole genome shotgun (WGS) entry which is preliminary data.</text>
</comment>
<dbReference type="RefSeq" id="WP_344182035.1">
    <property type="nucleotide sequence ID" value="NZ_BAAANC010000004.1"/>
</dbReference>
<accession>A0ABN2CEF8</accession>
<name>A0ABN2CEF8_9ACTN</name>
<dbReference type="Pfam" id="PF01636">
    <property type="entry name" value="APH"/>
    <property type="match status" value="1"/>
</dbReference>
<evidence type="ECO:0000259" key="1">
    <source>
        <dbReference type="Pfam" id="PF01636"/>
    </source>
</evidence>
<evidence type="ECO:0000313" key="3">
    <source>
        <dbReference type="Proteomes" id="UP001500363"/>
    </source>
</evidence>
<proteinExistence type="predicted"/>
<organism evidence="2 3">
    <name type="scientific">Kribbella lupini</name>
    <dbReference type="NCBI Taxonomy" id="291602"/>
    <lineage>
        <taxon>Bacteria</taxon>
        <taxon>Bacillati</taxon>
        <taxon>Actinomycetota</taxon>
        <taxon>Actinomycetes</taxon>
        <taxon>Propionibacteriales</taxon>
        <taxon>Kribbellaceae</taxon>
        <taxon>Kribbella</taxon>
    </lineage>
</organism>
<dbReference type="SUPFAM" id="SSF56112">
    <property type="entry name" value="Protein kinase-like (PK-like)"/>
    <property type="match status" value="1"/>
</dbReference>
<dbReference type="Proteomes" id="UP001500363">
    <property type="component" value="Unassembled WGS sequence"/>
</dbReference>
<reference evidence="2 3" key="1">
    <citation type="journal article" date="2019" name="Int. J. Syst. Evol. Microbiol.">
        <title>The Global Catalogue of Microorganisms (GCM) 10K type strain sequencing project: providing services to taxonomists for standard genome sequencing and annotation.</title>
        <authorList>
            <consortium name="The Broad Institute Genomics Platform"/>
            <consortium name="The Broad Institute Genome Sequencing Center for Infectious Disease"/>
            <person name="Wu L."/>
            <person name="Ma J."/>
        </authorList>
    </citation>
    <scope>NUCLEOTIDE SEQUENCE [LARGE SCALE GENOMIC DNA]</scope>
    <source>
        <strain evidence="2 3">JCM 14303</strain>
    </source>
</reference>